<dbReference type="EMBL" id="QMBP01000017">
    <property type="protein sequence ID" value="RAZ86651.1"/>
    <property type="molecule type" value="Genomic_DNA"/>
</dbReference>
<sequence>MTQFLTENRFTLFLELLCAGSAVMPPVFPIFARVFPLMQADVALQVIVLRWQKAARISQGRKQRRHGSSHEAAPWRDGIRRGGNILAPWHGVRSAGDGYGLPDMVCPVSDKSRGRGPVPP</sequence>
<comment type="caution">
    <text evidence="1">The sequence shown here is derived from an EMBL/GenBank/DDBJ whole genome shotgun (WGS) entry which is preliminary data.</text>
</comment>
<protein>
    <submittedName>
        <fullName evidence="1">Uncharacterized protein</fullName>
    </submittedName>
</protein>
<name>A0A330HD91_9HYPH</name>
<reference evidence="2" key="1">
    <citation type="submission" date="2018-06" db="EMBL/GenBank/DDBJ databases">
        <authorList>
            <person name="Helene L.C."/>
            <person name="Dall'Agnol R."/>
            <person name="Delamuta J.R."/>
            <person name="Hungria M."/>
        </authorList>
    </citation>
    <scope>NUCLEOTIDE SEQUENCE [LARGE SCALE GENOMIC DNA]</scope>
    <source>
        <strain evidence="2">AC99b</strain>
    </source>
</reference>
<keyword evidence="2" id="KW-1185">Reference proteome</keyword>
<reference evidence="1 2" key="2">
    <citation type="submission" date="2018-07" db="EMBL/GenBank/DDBJ databases">
        <title>Diversity of Mesorhizobium strains in Brazil.</title>
        <authorList>
            <person name="Helene L.C.F."/>
            <person name="Dall'Agnol R."/>
            <person name="Delamuta J.R.M."/>
            <person name="Hungria M."/>
        </authorList>
    </citation>
    <scope>NUCLEOTIDE SEQUENCE [LARGE SCALE GENOMIC DNA]</scope>
    <source>
        <strain evidence="1 2">AC99b</strain>
    </source>
</reference>
<gene>
    <name evidence="1" type="ORF">DPM33_27965</name>
</gene>
<dbReference type="Proteomes" id="UP000251558">
    <property type="component" value="Unassembled WGS sequence"/>
</dbReference>
<organism evidence="1 2">
    <name type="scientific">Mesorhizobium hawassense</name>
    <dbReference type="NCBI Taxonomy" id="1209954"/>
    <lineage>
        <taxon>Bacteria</taxon>
        <taxon>Pseudomonadati</taxon>
        <taxon>Pseudomonadota</taxon>
        <taxon>Alphaproteobacteria</taxon>
        <taxon>Hyphomicrobiales</taxon>
        <taxon>Phyllobacteriaceae</taxon>
        <taxon>Mesorhizobium</taxon>
    </lineage>
</organism>
<accession>A0A330HD91</accession>
<proteinExistence type="predicted"/>
<evidence type="ECO:0000313" key="2">
    <source>
        <dbReference type="Proteomes" id="UP000251558"/>
    </source>
</evidence>
<evidence type="ECO:0000313" key="1">
    <source>
        <dbReference type="EMBL" id="RAZ86651.1"/>
    </source>
</evidence>
<dbReference type="AlphaFoldDB" id="A0A330HD91"/>